<reference evidence="1" key="1">
    <citation type="submission" date="2021-08" db="EMBL/GenBank/DDBJ databases">
        <title>Novel anaerobic bacterium isolated from sea squirt in East Sea, Republic of Korea.</title>
        <authorList>
            <person name="Nguyen T.H."/>
            <person name="Li Z."/>
            <person name="Lee Y.-J."/>
            <person name="Ko J."/>
            <person name="Kim S.-G."/>
        </authorList>
    </citation>
    <scope>NUCLEOTIDE SEQUENCE</scope>
    <source>
        <strain evidence="1">KCTC 25031</strain>
    </source>
</reference>
<keyword evidence="2" id="KW-1185">Reference proteome</keyword>
<dbReference type="EC" id="2.5.1.15" evidence="1"/>
<gene>
    <name evidence="1" type="primary">folP</name>
    <name evidence="1" type="ORF">K4L44_11365</name>
</gene>
<evidence type="ECO:0000313" key="2">
    <source>
        <dbReference type="Proteomes" id="UP000826212"/>
    </source>
</evidence>
<dbReference type="Proteomes" id="UP000826212">
    <property type="component" value="Chromosome"/>
</dbReference>
<protein>
    <submittedName>
        <fullName evidence="1">Dihydropteroate synthase</fullName>
        <ecNumber evidence="1">2.5.1.15</ecNumber>
    </submittedName>
</protein>
<evidence type="ECO:0000313" key="1">
    <source>
        <dbReference type="EMBL" id="QZE15999.1"/>
    </source>
</evidence>
<proteinExistence type="predicted"/>
<name>A0AC61NRE0_9BACT</name>
<keyword evidence="1" id="KW-0808">Transferase</keyword>
<sequence>MGIVNITPDSFFEGSRCNTEKEIIESARRMINDGASFLDLGAYSTRPGAAEVSVSDEIERLDFAMNAIRAHFPSVPISIDTFRSEVAKEIISKHGPCIINDISGGTLDSNMFATVAELKVPYILMHIKGTPQNMQENPTYEDVFKETLHFLSERVATLRSMGVADIIIDPGFGFGKDIDHNYQLLNKLDGFKILEAPILVGISRKSMIYKPLNISPQEALNGTTVINTMSLIQGANILRVHDVKEAVECVQIVSMTKCFK</sequence>
<organism evidence="1 2">
    <name type="scientific">Halosquirtibacter laminarini</name>
    <dbReference type="NCBI Taxonomy" id="3374600"/>
    <lineage>
        <taxon>Bacteria</taxon>
        <taxon>Pseudomonadati</taxon>
        <taxon>Bacteroidota</taxon>
        <taxon>Bacteroidia</taxon>
        <taxon>Marinilabiliales</taxon>
        <taxon>Prolixibacteraceae</taxon>
        <taxon>Halosquirtibacter</taxon>
    </lineage>
</organism>
<dbReference type="EMBL" id="CP081303">
    <property type="protein sequence ID" value="QZE15999.1"/>
    <property type="molecule type" value="Genomic_DNA"/>
</dbReference>
<accession>A0AC61NRE0</accession>